<keyword evidence="1" id="KW-0732">Signal</keyword>
<comment type="caution">
    <text evidence="2">The sequence shown here is derived from an EMBL/GenBank/DDBJ whole genome shotgun (WGS) entry which is preliminary data.</text>
</comment>
<dbReference type="RefSeq" id="WP_278329601.1">
    <property type="nucleotide sequence ID" value="NZ_JAVAIM010000001.1"/>
</dbReference>
<evidence type="ECO:0000256" key="1">
    <source>
        <dbReference type="SAM" id="SignalP"/>
    </source>
</evidence>
<dbReference type="EMBL" id="JAVAIM010000001">
    <property type="protein sequence ID" value="MDP4573586.1"/>
    <property type="molecule type" value="Genomic_DNA"/>
</dbReference>
<dbReference type="Proteomes" id="UP001240639">
    <property type="component" value="Unassembled WGS sequence"/>
</dbReference>
<evidence type="ECO:0000313" key="3">
    <source>
        <dbReference type="Proteomes" id="UP001240639"/>
    </source>
</evidence>
<dbReference type="PROSITE" id="PS51257">
    <property type="entry name" value="PROKAR_LIPOPROTEIN"/>
    <property type="match status" value="1"/>
</dbReference>
<proteinExistence type="predicted"/>
<feature type="chain" id="PRO_5045330242" description="Lipoprotein" evidence="1">
    <location>
        <begin position="24"/>
        <end position="91"/>
    </location>
</feature>
<feature type="signal peptide" evidence="1">
    <location>
        <begin position="1"/>
        <end position="23"/>
    </location>
</feature>
<evidence type="ECO:0008006" key="4">
    <source>
        <dbReference type="Google" id="ProtNLM"/>
    </source>
</evidence>
<accession>A0ABT9HKE8</accession>
<evidence type="ECO:0000313" key="2">
    <source>
        <dbReference type="EMBL" id="MDP4573586.1"/>
    </source>
</evidence>
<keyword evidence="3" id="KW-1185">Reference proteome</keyword>
<protein>
    <recommendedName>
        <fullName evidence="4">Lipoprotein</fullName>
    </recommendedName>
</protein>
<name>A0ABT9HKE8_9SPHN</name>
<sequence>MNRLLMAGLVPAIAALCGCVSMATNQASNKLADLCEAKGVDARIAAPTAEVQGGMFGNVVVTGDCIGPGEEGYEDAMTIEEYRASIGKKPS</sequence>
<organism evidence="2 3">
    <name type="scientific">Qipengyuania profundimaris</name>
    <dbReference type="NCBI Taxonomy" id="3067652"/>
    <lineage>
        <taxon>Bacteria</taxon>
        <taxon>Pseudomonadati</taxon>
        <taxon>Pseudomonadota</taxon>
        <taxon>Alphaproteobacteria</taxon>
        <taxon>Sphingomonadales</taxon>
        <taxon>Erythrobacteraceae</taxon>
        <taxon>Qipengyuania</taxon>
    </lineage>
</organism>
<reference evidence="2 3" key="1">
    <citation type="submission" date="2023-08" db="EMBL/GenBank/DDBJ databases">
        <title>genomic of G39.</title>
        <authorList>
            <person name="Wang Y."/>
        </authorList>
    </citation>
    <scope>NUCLEOTIDE SEQUENCE [LARGE SCALE GENOMIC DNA]</scope>
    <source>
        <strain evidence="2 3">G39</strain>
    </source>
</reference>
<gene>
    <name evidence="2" type="ORF">Q9K02_00350</name>
</gene>